<reference evidence="20 21" key="1">
    <citation type="journal article" date="2018" name="IMA Fungus">
        <title>IMA Genome-F 9: Draft genome sequence of Annulohypoxylon stygium, Aspergillus mulundensis, Berkeleyomyces basicola (syn. Thielaviopsis basicola), Ceratocystis smalleyi, two Cercospora beticola strains, Coleophoma cylindrospora, Fusarium fracticaudum, Phialophora cf. hyalina, and Morchella septimelata.</title>
        <authorList>
            <person name="Wingfield B.D."/>
            <person name="Bills G.F."/>
            <person name="Dong Y."/>
            <person name="Huang W."/>
            <person name="Nel W.J."/>
            <person name="Swalarsk-Parry B.S."/>
            <person name="Vaghefi N."/>
            <person name="Wilken P.M."/>
            <person name="An Z."/>
            <person name="de Beer Z.W."/>
            <person name="De Vos L."/>
            <person name="Chen L."/>
            <person name="Duong T.A."/>
            <person name="Gao Y."/>
            <person name="Hammerbacher A."/>
            <person name="Kikkert J.R."/>
            <person name="Li Y."/>
            <person name="Li H."/>
            <person name="Li K."/>
            <person name="Li Q."/>
            <person name="Liu X."/>
            <person name="Ma X."/>
            <person name="Naidoo K."/>
            <person name="Pethybridge S.J."/>
            <person name="Sun J."/>
            <person name="Steenkamp E.T."/>
            <person name="van der Nest M.A."/>
            <person name="van Wyk S."/>
            <person name="Wingfield M.J."/>
            <person name="Xiong C."/>
            <person name="Yue Q."/>
            <person name="Zhang X."/>
        </authorList>
    </citation>
    <scope>NUCLEOTIDE SEQUENCE [LARGE SCALE GENOMIC DNA]</scope>
    <source>
        <strain evidence="20 21">BP5796</strain>
    </source>
</reference>
<keyword evidence="12" id="KW-0119">Carbohydrate metabolism</keyword>
<evidence type="ECO:0000256" key="9">
    <source>
        <dbReference type="ARBA" id="ARBA00023024"/>
    </source>
</evidence>
<comment type="subcellular location">
    <subcellularLocation>
        <location evidence="2">Cell membrane</location>
        <topology evidence="2">Lipid-anchor</topology>
        <topology evidence="2">GPI-anchor</topology>
    </subcellularLocation>
</comment>
<evidence type="ECO:0000256" key="5">
    <source>
        <dbReference type="ARBA" id="ARBA00022622"/>
    </source>
</evidence>
<comment type="similarity">
    <text evidence="16">Belongs to the glycosyl hydrolase 18 family. Chitinase class III subfamily.</text>
</comment>
<name>A0A3D8QQU3_9HELO</name>
<dbReference type="Gene3D" id="3.20.20.80">
    <property type="entry name" value="Glycosidases"/>
    <property type="match status" value="1"/>
</dbReference>
<keyword evidence="7 18" id="KW-0732">Signal</keyword>
<accession>A0A3D8QQU3</accession>
<dbReference type="GO" id="GO:0098552">
    <property type="term" value="C:side of membrane"/>
    <property type="evidence" value="ECO:0007669"/>
    <property type="project" value="UniProtKB-KW"/>
</dbReference>
<sequence>MFSTKSIAAAIAAFSLISSSAALYDANSEANLAVYWGQGPNQLSLTEYCHKTSIDIIPIGFINQFPQQTQSDVPAENFGNACYGLPLYPGTELYKSCPNVTEGIPVCQSLGKKVLLSLGGASATYQLTGAAAGIEFADYLWKAYGPIDEAYVAAGGIRPFDGGRTNTDGTTIDIDGFDFDIEFPSIDLSEGYIAMVNRLRENFLDNPSKKYIISGAPQCPIPDQNMGDLITAAQFDILWIQFYNNPACAARSWATANAAYASTNVAIDAGFNYDSSTTSSANWVDFLQGGASAGAQLFIGLPASTSAASAENYLSPYEVKNLITAYHGKAQFGGIMLWEATYAEENVNDGQTYYDLIKSNLLAVAPVTSTSTSILSTSTLASSSSSTSEAYSSTTTSQSSTSSSSKASSTITSQTSSSTESSTSVATITSSSSTSTASESTSSSGTSSSTVATSSPSSTLTTSESTSSSGTSTSVATTTSASSTGLTTSDSTSTSIVATSISSIFTTVPSTSSGYNNSTTSASPTSSIAYSSGLSSTSSASSTVVISNSTSSSATSSCSSSGYILPSGSALPTGYFSSSSSSEVYPTSSGISTGPNTPLFPASSTGIYFNTTTSSGSPTNTPLPPKSSSSVPSSSETSTGALSSITSAPVTSEYASQTSSMSLGTSTITTTKVFTISSCAPTVTNCPYTTSPIISSTIITYTTVCPVTETGVSPTMTSAPSAYTTSTVYATSVYTITSCAATVTNCPAKIGQVTTETYIDYTTVCPVTATETGGAVATPSASSASGAESSGAPAPPAADSASAVTLTMTEITTVLSSTVTSYKTTTVRVLKSTLTVQPVPSSAAPASSYVVLASSPAAPYPIPSTAASSGVKALGSGTAPAASGYLPSVTLSIVKPSSTKSSNAAGTSAAVWTGAAGKTAGSALWAFGIGLVAVLVV</sequence>
<keyword evidence="4" id="KW-1003">Cell membrane</keyword>
<evidence type="ECO:0000256" key="7">
    <source>
        <dbReference type="ARBA" id="ARBA00022729"/>
    </source>
</evidence>
<evidence type="ECO:0000256" key="11">
    <source>
        <dbReference type="ARBA" id="ARBA00023180"/>
    </source>
</evidence>
<evidence type="ECO:0000313" key="20">
    <source>
        <dbReference type="EMBL" id="RDW64038.1"/>
    </source>
</evidence>
<proteinExistence type="inferred from homology"/>
<organism evidence="20 21">
    <name type="scientific">Coleophoma crateriformis</name>
    <dbReference type="NCBI Taxonomy" id="565419"/>
    <lineage>
        <taxon>Eukaryota</taxon>
        <taxon>Fungi</taxon>
        <taxon>Dikarya</taxon>
        <taxon>Ascomycota</taxon>
        <taxon>Pezizomycotina</taxon>
        <taxon>Leotiomycetes</taxon>
        <taxon>Helotiales</taxon>
        <taxon>Dermateaceae</taxon>
        <taxon>Coleophoma</taxon>
    </lineage>
</organism>
<evidence type="ECO:0000256" key="4">
    <source>
        <dbReference type="ARBA" id="ARBA00022475"/>
    </source>
</evidence>
<keyword evidence="11" id="KW-0325">Glycoprotein</keyword>
<dbReference type="PANTHER" id="PTHR45708:SF47">
    <property type="entry name" value="ENDOCHITINASE A"/>
    <property type="match status" value="1"/>
</dbReference>
<dbReference type="EMBL" id="PDLN01000016">
    <property type="protein sequence ID" value="RDW64038.1"/>
    <property type="molecule type" value="Genomic_DNA"/>
</dbReference>
<comment type="catalytic activity">
    <reaction evidence="1">
        <text>Random endo-hydrolysis of N-acetyl-beta-D-glucosaminide (1-&gt;4)-beta-linkages in chitin and chitodextrins.</text>
        <dbReference type="EC" id="3.2.1.14"/>
    </reaction>
</comment>
<dbReference type="OrthoDB" id="6020543at2759"/>
<evidence type="ECO:0000256" key="15">
    <source>
        <dbReference type="ARBA" id="ARBA00023326"/>
    </source>
</evidence>
<comment type="caution">
    <text evidence="20">The sequence shown here is derived from an EMBL/GenBank/DDBJ whole genome shotgun (WGS) entry which is preliminary data.</text>
</comment>
<keyword evidence="8" id="KW-0378">Hydrolase</keyword>
<keyword evidence="5" id="KW-0336">GPI-anchor</keyword>
<evidence type="ECO:0000256" key="8">
    <source>
        <dbReference type="ARBA" id="ARBA00022801"/>
    </source>
</evidence>
<evidence type="ECO:0000256" key="16">
    <source>
        <dbReference type="ARBA" id="ARBA00025727"/>
    </source>
</evidence>
<dbReference type="CDD" id="cd02877">
    <property type="entry name" value="GH18_hevamine_XipI_class_III"/>
    <property type="match status" value="1"/>
</dbReference>
<feature type="domain" description="GH18" evidence="19">
    <location>
        <begin position="30"/>
        <end position="364"/>
    </location>
</feature>
<evidence type="ECO:0000256" key="14">
    <source>
        <dbReference type="ARBA" id="ARBA00023295"/>
    </source>
</evidence>
<evidence type="ECO:0000256" key="12">
    <source>
        <dbReference type="ARBA" id="ARBA00023277"/>
    </source>
</evidence>
<keyword evidence="9" id="KW-0146">Chitin degradation</keyword>
<dbReference type="Proteomes" id="UP000256328">
    <property type="component" value="Unassembled WGS sequence"/>
</dbReference>
<keyword evidence="13" id="KW-0449">Lipoprotein</keyword>
<feature type="region of interest" description="Disordered" evidence="17">
    <location>
        <begin position="776"/>
        <end position="799"/>
    </location>
</feature>
<dbReference type="EC" id="3.2.1.14" evidence="3"/>
<evidence type="ECO:0000256" key="2">
    <source>
        <dbReference type="ARBA" id="ARBA00004609"/>
    </source>
</evidence>
<evidence type="ECO:0000256" key="13">
    <source>
        <dbReference type="ARBA" id="ARBA00023288"/>
    </source>
</evidence>
<dbReference type="InterPro" id="IPR017853">
    <property type="entry name" value="GH"/>
</dbReference>
<evidence type="ECO:0000256" key="1">
    <source>
        <dbReference type="ARBA" id="ARBA00000822"/>
    </source>
</evidence>
<keyword evidence="6" id="KW-0147">Chitin-binding</keyword>
<keyword evidence="21" id="KW-1185">Reference proteome</keyword>
<dbReference type="PANTHER" id="PTHR45708">
    <property type="entry name" value="ENDOCHITINASE"/>
    <property type="match status" value="1"/>
</dbReference>
<evidence type="ECO:0000256" key="18">
    <source>
        <dbReference type="SAM" id="SignalP"/>
    </source>
</evidence>
<keyword evidence="15" id="KW-0624">Polysaccharide degradation</keyword>
<keyword evidence="14" id="KW-0326">Glycosidase</keyword>
<dbReference type="InterPro" id="IPR050542">
    <property type="entry name" value="Glycosyl_Hydrlase18_Chitinase"/>
</dbReference>
<dbReference type="PROSITE" id="PS01095">
    <property type="entry name" value="GH18_1"/>
    <property type="match status" value="1"/>
</dbReference>
<evidence type="ECO:0000259" key="19">
    <source>
        <dbReference type="PROSITE" id="PS51910"/>
    </source>
</evidence>
<dbReference type="AlphaFoldDB" id="A0A3D8QQU3"/>
<feature type="signal peptide" evidence="18">
    <location>
        <begin position="1"/>
        <end position="22"/>
    </location>
</feature>
<feature type="chain" id="PRO_5017664676" description="chitinase" evidence="18">
    <location>
        <begin position="23"/>
        <end position="937"/>
    </location>
</feature>
<dbReference type="InterPro" id="IPR045321">
    <property type="entry name" value="Cts1-like"/>
</dbReference>
<evidence type="ECO:0000256" key="10">
    <source>
        <dbReference type="ARBA" id="ARBA00023136"/>
    </source>
</evidence>
<evidence type="ECO:0000256" key="17">
    <source>
        <dbReference type="SAM" id="MobiDB-lite"/>
    </source>
</evidence>
<dbReference type="InterPro" id="IPR001223">
    <property type="entry name" value="Glyco_hydro18_cat"/>
</dbReference>
<dbReference type="GO" id="GO:0005576">
    <property type="term" value="C:extracellular region"/>
    <property type="evidence" value="ECO:0007669"/>
    <property type="project" value="TreeGrafter"/>
</dbReference>
<dbReference type="GO" id="GO:0006032">
    <property type="term" value="P:chitin catabolic process"/>
    <property type="evidence" value="ECO:0007669"/>
    <property type="project" value="UniProtKB-KW"/>
</dbReference>
<feature type="region of interest" description="Disordered" evidence="17">
    <location>
        <begin position="611"/>
        <end position="644"/>
    </location>
</feature>
<evidence type="ECO:0000256" key="6">
    <source>
        <dbReference type="ARBA" id="ARBA00022669"/>
    </source>
</evidence>
<evidence type="ECO:0000313" key="21">
    <source>
        <dbReference type="Proteomes" id="UP000256328"/>
    </source>
</evidence>
<dbReference type="GO" id="GO:0005886">
    <property type="term" value="C:plasma membrane"/>
    <property type="evidence" value="ECO:0007669"/>
    <property type="project" value="UniProtKB-SubCell"/>
</dbReference>
<keyword evidence="10" id="KW-0472">Membrane</keyword>
<gene>
    <name evidence="20" type="ORF">BP5796_10540</name>
</gene>
<dbReference type="InterPro" id="IPR001579">
    <property type="entry name" value="Glyco_hydro_18_chit_AS"/>
</dbReference>
<feature type="region of interest" description="Disordered" evidence="17">
    <location>
        <begin position="384"/>
        <end position="491"/>
    </location>
</feature>
<protein>
    <recommendedName>
        <fullName evidence="3">chitinase</fullName>
        <ecNumber evidence="3">3.2.1.14</ecNumber>
    </recommendedName>
</protein>
<dbReference type="SUPFAM" id="SSF51445">
    <property type="entry name" value="(Trans)glycosidases"/>
    <property type="match status" value="1"/>
</dbReference>
<evidence type="ECO:0000256" key="3">
    <source>
        <dbReference type="ARBA" id="ARBA00012729"/>
    </source>
</evidence>
<dbReference type="GO" id="GO:0000272">
    <property type="term" value="P:polysaccharide catabolic process"/>
    <property type="evidence" value="ECO:0007669"/>
    <property type="project" value="UniProtKB-KW"/>
</dbReference>
<dbReference type="GO" id="GO:0008061">
    <property type="term" value="F:chitin binding"/>
    <property type="evidence" value="ECO:0007669"/>
    <property type="project" value="UniProtKB-KW"/>
</dbReference>
<dbReference type="PROSITE" id="PS51910">
    <property type="entry name" value="GH18_2"/>
    <property type="match status" value="1"/>
</dbReference>
<dbReference type="GO" id="GO:0008843">
    <property type="term" value="F:endochitinase activity"/>
    <property type="evidence" value="ECO:0007669"/>
    <property type="project" value="UniProtKB-EC"/>
</dbReference>